<dbReference type="GO" id="GO:0004674">
    <property type="term" value="F:protein serine/threonine kinase activity"/>
    <property type="evidence" value="ECO:0007669"/>
    <property type="project" value="UniProtKB-KW"/>
</dbReference>
<protein>
    <submittedName>
        <fullName evidence="16">Uncharacterized protein</fullName>
    </submittedName>
</protein>
<dbReference type="AlphaFoldDB" id="A0A811NR34"/>
<dbReference type="Pfam" id="PF13947">
    <property type="entry name" value="GUB_WAK_bind"/>
    <property type="match status" value="1"/>
</dbReference>
<evidence type="ECO:0000313" key="16">
    <source>
        <dbReference type="EMBL" id="CAD6228483.1"/>
    </source>
</evidence>
<dbReference type="GO" id="GO:0007166">
    <property type="term" value="P:cell surface receptor signaling pathway"/>
    <property type="evidence" value="ECO:0007669"/>
    <property type="project" value="InterPro"/>
</dbReference>
<evidence type="ECO:0000256" key="7">
    <source>
        <dbReference type="ARBA" id="ARBA00023157"/>
    </source>
</evidence>
<dbReference type="GO" id="GO:0030247">
    <property type="term" value="F:polysaccharide binding"/>
    <property type="evidence" value="ECO:0007669"/>
    <property type="project" value="InterPro"/>
</dbReference>
<dbReference type="Pfam" id="PF07714">
    <property type="entry name" value="PK_Tyr_Ser-Thr"/>
    <property type="match status" value="2"/>
</dbReference>
<dbReference type="PANTHER" id="PTHR27005">
    <property type="entry name" value="WALL-ASSOCIATED RECEPTOR KINASE-LIKE 21"/>
    <property type="match status" value="1"/>
</dbReference>
<evidence type="ECO:0000256" key="9">
    <source>
        <dbReference type="PROSITE-ProRule" id="PRU00076"/>
    </source>
</evidence>
<proteinExistence type="predicted"/>
<organism evidence="16 17">
    <name type="scientific">Miscanthus lutarioriparius</name>
    <dbReference type="NCBI Taxonomy" id="422564"/>
    <lineage>
        <taxon>Eukaryota</taxon>
        <taxon>Viridiplantae</taxon>
        <taxon>Streptophyta</taxon>
        <taxon>Embryophyta</taxon>
        <taxon>Tracheophyta</taxon>
        <taxon>Spermatophyta</taxon>
        <taxon>Magnoliopsida</taxon>
        <taxon>Liliopsida</taxon>
        <taxon>Poales</taxon>
        <taxon>Poaceae</taxon>
        <taxon>PACMAD clade</taxon>
        <taxon>Panicoideae</taxon>
        <taxon>Andropogonodae</taxon>
        <taxon>Andropogoneae</taxon>
        <taxon>Saccharinae</taxon>
        <taxon>Miscanthus</taxon>
    </lineage>
</organism>
<dbReference type="Proteomes" id="UP000604825">
    <property type="component" value="Unassembled WGS sequence"/>
</dbReference>
<dbReference type="InterPro" id="IPR000152">
    <property type="entry name" value="EGF-type_Asp/Asn_hydroxyl_site"/>
</dbReference>
<dbReference type="Gene3D" id="2.10.25.10">
    <property type="entry name" value="Laminin"/>
    <property type="match status" value="1"/>
</dbReference>
<keyword evidence="2" id="KW-0418">Kinase</keyword>
<dbReference type="GO" id="GO:0005886">
    <property type="term" value="C:plasma membrane"/>
    <property type="evidence" value="ECO:0007669"/>
    <property type="project" value="TreeGrafter"/>
</dbReference>
<dbReference type="Gene3D" id="1.10.510.10">
    <property type="entry name" value="Transferase(Phosphotransferase) domain 1"/>
    <property type="match status" value="2"/>
</dbReference>
<comment type="caution">
    <text evidence="9">Lacks conserved residue(s) required for the propagation of feature annotation.</text>
</comment>
<feature type="domain" description="EGF-like" evidence="15">
    <location>
        <begin position="387"/>
        <end position="426"/>
    </location>
</feature>
<keyword evidence="17" id="KW-1185">Reference proteome</keyword>
<dbReference type="SMART" id="SM00181">
    <property type="entry name" value="EGF"/>
    <property type="match status" value="2"/>
</dbReference>
<keyword evidence="6 10" id="KW-0067">ATP-binding</keyword>
<evidence type="ECO:0000256" key="5">
    <source>
        <dbReference type="ARBA" id="ARBA00022741"/>
    </source>
</evidence>
<feature type="domain" description="Protein kinase" evidence="14">
    <location>
        <begin position="489"/>
        <end position="751"/>
    </location>
</feature>
<feature type="binding site" evidence="10">
    <location>
        <position position="520"/>
    </location>
    <ligand>
        <name>ATP</name>
        <dbReference type="ChEBI" id="CHEBI:30616"/>
    </ligand>
</feature>
<dbReference type="SUPFAM" id="SSF56112">
    <property type="entry name" value="Protein kinase-like (PK-like)"/>
    <property type="match status" value="1"/>
</dbReference>
<keyword evidence="12" id="KW-0812">Transmembrane</keyword>
<dbReference type="InterPro" id="IPR045274">
    <property type="entry name" value="WAK-like"/>
</dbReference>
<dbReference type="GO" id="GO:0005509">
    <property type="term" value="F:calcium ion binding"/>
    <property type="evidence" value="ECO:0007669"/>
    <property type="project" value="InterPro"/>
</dbReference>
<comment type="caution">
    <text evidence="16">The sequence shown here is derived from an EMBL/GenBank/DDBJ whole genome shotgun (WGS) entry which is preliminary data.</text>
</comment>
<dbReference type="CDD" id="cd00054">
    <property type="entry name" value="EGF_CA"/>
    <property type="match status" value="1"/>
</dbReference>
<dbReference type="InterPro" id="IPR018097">
    <property type="entry name" value="EGF_Ca-bd_CS"/>
</dbReference>
<evidence type="ECO:0000256" key="12">
    <source>
        <dbReference type="SAM" id="Phobius"/>
    </source>
</evidence>
<dbReference type="PROSITE" id="PS00107">
    <property type="entry name" value="PROTEIN_KINASE_ATP"/>
    <property type="match status" value="1"/>
</dbReference>
<dbReference type="SMART" id="SM00179">
    <property type="entry name" value="EGF_CA"/>
    <property type="match status" value="1"/>
</dbReference>
<reference evidence="16" key="1">
    <citation type="submission" date="2020-10" db="EMBL/GenBank/DDBJ databases">
        <authorList>
            <person name="Han B."/>
            <person name="Lu T."/>
            <person name="Zhao Q."/>
            <person name="Huang X."/>
            <person name="Zhao Y."/>
        </authorList>
    </citation>
    <scope>NUCLEOTIDE SEQUENCE</scope>
</reference>
<evidence type="ECO:0000256" key="2">
    <source>
        <dbReference type="ARBA" id="ARBA00022527"/>
    </source>
</evidence>
<evidence type="ECO:0000256" key="6">
    <source>
        <dbReference type="ARBA" id="ARBA00022840"/>
    </source>
</evidence>
<keyword evidence="7" id="KW-1015">Disulfide bond</keyword>
<keyword evidence="9" id="KW-0245">EGF-like domain</keyword>
<feature type="chain" id="PRO_5032389328" evidence="13">
    <location>
        <begin position="36"/>
        <end position="751"/>
    </location>
</feature>
<dbReference type="EMBL" id="CAJGYO010000005">
    <property type="protein sequence ID" value="CAD6228483.1"/>
    <property type="molecule type" value="Genomic_DNA"/>
</dbReference>
<evidence type="ECO:0000256" key="1">
    <source>
        <dbReference type="ARBA" id="ARBA00004479"/>
    </source>
</evidence>
<keyword evidence="4 13" id="KW-0732">Signal</keyword>
<dbReference type="PROSITE" id="PS00010">
    <property type="entry name" value="ASX_HYDROXYL"/>
    <property type="match status" value="1"/>
</dbReference>
<evidence type="ECO:0000259" key="15">
    <source>
        <dbReference type="PROSITE" id="PS50026"/>
    </source>
</evidence>
<evidence type="ECO:0000256" key="10">
    <source>
        <dbReference type="PROSITE-ProRule" id="PRU10141"/>
    </source>
</evidence>
<dbReference type="PROSITE" id="PS50011">
    <property type="entry name" value="PROTEIN_KINASE_DOM"/>
    <property type="match status" value="1"/>
</dbReference>
<name>A0A811NR34_9POAL</name>
<evidence type="ECO:0000256" key="3">
    <source>
        <dbReference type="ARBA" id="ARBA00022679"/>
    </source>
</evidence>
<feature type="transmembrane region" description="Helical" evidence="12">
    <location>
        <begin position="433"/>
        <end position="451"/>
    </location>
</feature>
<dbReference type="InterPro" id="IPR000719">
    <property type="entry name" value="Prot_kinase_dom"/>
</dbReference>
<evidence type="ECO:0000259" key="14">
    <source>
        <dbReference type="PROSITE" id="PS50011"/>
    </source>
</evidence>
<gene>
    <name evidence="16" type="ORF">NCGR_LOCUS19264</name>
</gene>
<keyword evidence="2" id="KW-0723">Serine/threonine-protein kinase</keyword>
<evidence type="ECO:0000256" key="13">
    <source>
        <dbReference type="SAM" id="SignalP"/>
    </source>
</evidence>
<evidence type="ECO:0000313" key="17">
    <source>
        <dbReference type="Proteomes" id="UP000604825"/>
    </source>
</evidence>
<evidence type="ECO:0000256" key="8">
    <source>
        <dbReference type="ARBA" id="ARBA00023180"/>
    </source>
</evidence>
<feature type="region of interest" description="Disordered" evidence="11">
    <location>
        <begin position="271"/>
        <end position="329"/>
    </location>
</feature>
<dbReference type="OrthoDB" id="10060424at2759"/>
<dbReference type="InterPro" id="IPR011009">
    <property type="entry name" value="Kinase-like_dom_sf"/>
</dbReference>
<dbReference type="PANTHER" id="PTHR27005:SF162">
    <property type="entry name" value="OS11G0691500 PROTEIN"/>
    <property type="match status" value="1"/>
</dbReference>
<dbReference type="GO" id="GO:0005524">
    <property type="term" value="F:ATP binding"/>
    <property type="evidence" value="ECO:0007669"/>
    <property type="project" value="UniProtKB-UniRule"/>
</dbReference>
<keyword evidence="5 10" id="KW-0547">Nucleotide-binding</keyword>
<dbReference type="PROSITE" id="PS50026">
    <property type="entry name" value="EGF_3"/>
    <property type="match status" value="1"/>
</dbReference>
<keyword evidence="12" id="KW-1133">Transmembrane helix</keyword>
<dbReference type="InterPro" id="IPR001245">
    <property type="entry name" value="Ser-Thr/Tyr_kinase_cat_dom"/>
</dbReference>
<evidence type="ECO:0000256" key="4">
    <source>
        <dbReference type="ARBA" id="ARBA00022729"/>
    </source>
</evidence>
<feature type="signal peptide" evidence="13">
    <location>
        <begin position="1"/>
        <end position="35"/>
    </location>
</feature>
<dbReference type="PROSITE" id="PS01187">
    <property type="entry name" value="EGF_CA"/>
    <property type="match status" value="1"/>
</dbReference>
<dbReference type="InterPro" id="IPR000742">
    <property type="entry name" value="EGF"/>
</dbReference>
<keyword evidence="12" id="KW-0472">Membrane</keyword>
<keyword evidence="3" id="KW-0808">Transferase</keyword>
<sequence>MPRALCLLLVVLVCRFHLPPLLMMAAAATFPGVMALSSDAAPQSSNCPSLCGDVEIPYPFGIGDNCSLYNAFTITCNTSFSRPPRPHWGDFEVISISVETGELRVFSPVSFVCYDKSSYTSSSPSRSIRLHWPFLISTRRNVFTAIGCSTQALLLGRKGYFTGCTTTCQSLDLAAEDRAECTGLGCCQAAISGKLDTMQINWDRPSYLPDNQAWTFSPCSYFFVAEKSWYVFRRQDLVGVGEKSFSRRVGNRTIPLVLDWAVGNRYCNESETADSANESQTEDSANQSETEDSANGSQTEDSANQSETEDSANGSQTEDSANQSETEDSANGSEYLCRWSCNDSETADSACVSTHSNCVNATQGPGYLCRCSQGYKGNPYITDGCKNINECLIYNPCGTGSICHDTPGGYKCRCKSWYRPSGAGCQRIFSTSTVWRIIATCVLAFLIYLGIREMKKRKQRNFFNKNGGEILKDVGIIIFTERELKKMTNGYKKIIGEGAFGKVYMGTRTTMGGTEQVAIKCSFAKSKQLRHDEFRNEITFQFKIDHANVVRLIGCCLETNVPKLVFEFVPNGSLCDLLHGARRQELPLPERLHIAIGAAEALSYMHSHGDMNYIDPTYIKTGRFTEKSDVYSFGVVLLELITRKTAKYDESNSLPIDFVKCCKEQGNGRAMYDREILMAHHAQECLDEIGALAVQCLKEDVDERPTMAQVLKQLEQVKMEKHVLQSTQGLRLDASLITPVPSTAPAHSLSP</sequence>
<dbReference type="InterPro" id="IPR017441">
    <property type="entry name" value="Protein_kinase_ATP_BS"/>
</dbReference>
<accession>A0A811NR34</accession>
<evidence type="ECO:0000256" key="11">
    <source>
        <dbReference type="SAM" id="MobiDB-lite"/>
    </source>
</evidence>
<dbReference type="SUPFAM" id="SSF57196">
    <property type="entry name" value="EGF/Laminin"/>
    <property type="match status" value="1"/>
</dbReference>
<dbReference type="InterPro" id="IPR025287">
    <property type="entry name" value="WAK_GUB"/>
</dbReference>
<keyword evidence="8" id="KW-0325">Glycoprotein</keyword>
<dbReference type="InterPro" id="IPR001881">
    <property type="entry name" value="EGF-like_Ca-bd_dom"/>
</dbReference>
<dbReference type="Gene3D" id="3.30.200.20">
    <property type="entry name" value="Phosphorylase Kinase, domain 1"/>
    <property type="match status" value="1"/>
</dbReference>
<comment type="subcellular location">
    <subcellularLocation>
        <location evidence="1">Membrane</location>
        <topology evidence="1">Single-pass type I membrane protein</topology>
    </subcellularLocation>
</comment>